<reference evidence="4" key="1">
    <citation type="journal article" date="2014" name="Genome Announc.">
        <title>Draft genome sequence of Weissella oryzae SG25T, isolated from fermented rice grains.</title>
        <authorList>
            <person name="Tanizawa Y."/>
            <person name="Fujisawa T."/>
            <person name="Mochizuki T."/>
            <person name="Kaminuma E."/>
            <person name="Suzuki Y."/>
            <person name="Nakamura Y."/>
            <person name="Tohno M."/>
        </authorList>
    </citation>
    <scope>NUCLEOTIDE SEQUENCE [LARGE SCALE GENOMIC DNA]</scope>
    <source>
        <strain evidence="4">DSM 25784 / JCM 18191 / LMG 30913 / SG25</strain>
    </source>
</reference>
<evidence type="ECO:0000313" key="4">
    <source>
        <dbReference type="Proteomes" id="UP000030643"/>
    </source>
</evidence>
<dbReference type="AlphaFoldDB" id="A0A069CTL0"/>
<dbReference type="InterPro" id="IPR036390">
    <property type="entry name" value="WH_DNA-bd_sf"/>
</dbReference>
<feature type="domain" description="Transcription regulator PadR C-terminal" evidence="2">
    <location>
        <begin position="98"/>
        <end position="169"/>
    </location>
</feature>
<name>A0A069CTL0_WEIOS</name>
<organism evidence="3 4">
    <name type="scientific">Weissella oryzae (strain DSM 25784 / JCM 18191 / LMG 30913 / SG25)</name>
    <dbReference type="NCBI Taxonomy" id="1329250"/>
    <lineage>
        <taxon>Bacteria</taxon>
        <taxon>Bacillati</taxon>
        <taxon>Bacillota</taxon>
        <taxon>Bacilli</taxon>
        <taxon>Lactobacillales</taxon>
        <taxon>Lactobacillaceae</taxon>
        <taxon>Weissella</taxon>
    </lineage>
</organism>
<dbReference type="STRING" id="1329250.WOSG25_071320"/>
<dbReference type="Proteomes" id="UP000030643">
    <property type="component" value="Unassembled WGS sequence"/>
</dbReference>
<dbReference type="RefSeq" id="WP_027699177.1">
    <property type="nucleotide sequence ID" value="NZ_DF820490.1"/>
</dbReference>
<dbReference type="InterPro" id="IPR005149">
    <property type="entry name" value="Tscrpt_reg_PadR_N"/>
</dbReference>
<dbReference type="Pfam" id="PF10400">
    <property type="entry name" value="Vir_act_alpha_C"/>
    <property type="match status" value="1"/>
</dbReference>
<dbReference type="Gene3D" id="6.10.140.190">
    <property type="match status" value="1"/>
</dbReference>
<dbReference type="Gene3D" id="1.10.10.10">
    <property type="entry name" value="Winged helix-like DNA-binding domain superfamily/Winged helix DNA-binding domain"/>
    <property type="match status" value="1"/>
</dbReference>
<dbReference type="EMBL" id="DF820490">
    <property type="protein sequence ID" value="GAK31155.1"/>
    <property type="molecule type" value="Genomic_DNA"/>
</dbReference>
<protein>
    <submittedName>
        <fullName evidence="3">Transcriptional regulator</fullName>
    </submittedName>
</protein>
<dbReference type="PANTHER" id="PTHR43252">
    <property type="entry name" value="TRANSCRIPTIONAL REGULATOR YQJI"/>
    <property type="match status" value="1"/>
</dbReference>
<evidence type="ECO:0000313" key="3">
    <source>
        <dbReference type="EMBL" id="GAK31155.1"/>
    </source>
</evidence>
<dbReference type="Pfam" id="PF03551">
    <property type="entry name" value="PadR"/>
    <property type="match status" value="1"/>
</dbReference>
<accession>A0A069CTL0</accession>
<dbReference type="InterPro" id="IPR036388">
    <property type="entry name" value="WH-like_DNA-bd_sf"/>
</dbReference>
<dbReference type="OrthoDB" id="9783723at2"/>
<sequence>MPRPRILPYVILGILSQKGKTTAYEILDEFNNEIGEFWKASHSQLYPELNKMITDQWIEKSEGNARESSYTLTNTGQEALHNWLLEPINEGNDALTSLKIYFIADEGSDILQYLLQSTLELHDSKLAHLLARKAQLFPNQAAIHSQYGHYLILDRAIEREENHILWLKRHQ</sequence>
<dbReference type="InterPro" id="IPR018309">
    <property type="entry name" value="Tscrpt_reg_PadR_C"/>
</dbReference>
<proteinExistence type="predicted"/>
<keyword evidence="4" id="KW-1185">Reference proteome</keyword>
<gene>
    <name evidence="3" type="ORF">WOSG25_071320</name>
</gene>
<feature type="domain" description="Transcription regulator PadR N-terminal" evidence="1">
    <location>
        <begin position="11"/>
        <end position="81"/>
    </location>
</feature>
<evidence type="ECO:0000259" key="1">
    <source>
        <dbReference type="Pfam" id="PF03551"/>
    </source>
</evidence>
<evidence type="ECO:0000259" key="2">
    <source>
        <dbReference type="Pfam" id="PF10400"/>
    </source>
</evidence>
<dbReference type="SUPFAM" id="SSF46785">
    <property type="entry name" value="Winged helix' DNA-binding domain"/>
    <property type="match status" value="1"/>
</dbReference>
<dbReference type="eggNOG" id="COG1695">
    <property type="taxonomic scope" value="Bacteria"/>
</dbReference>
<dbReference type="PANTHER" id="PTHR43252:SF2">
    <property type="entry name" value="TRANSCRIPTION REGULATOR, PADR-LIKE FAMILY"/>
    <property type="match status" value="1"/>
</dbReference>